<accession>A0A8J2JZN8</accession>
<feature type="compositionally biased region" description="Polar residues" evidence="2">
    <location>
        <begin position="603"/>
        <end position="614"/>
    </location>
</feature>
<keyword evidence="1" id="KW-0175">Coiled coil</keyword>
<protein>
    <submittedName>
        <fullName evidence="3">Uncharacterized protein</fullName>
    </submittedName>
</protein>
<dbReference type="Proteomes" id="UP000708208">
    <property type="component" value="Unassembled WGS sequence"/>
</dbReference>
<feature type="coiled-coil region" evidence="1">
    <location>
        <begin position="131"/>
        <end position="158"/>
    </location>
</feature>
<evidence type="ECO:0000256" key="2">
    <source>
        <dbReference type="SAM" id="MobiDB-lite"/>
    </source>
</evidence>
<dbReference type="AlphaFoldDB" id="A0A8J2JZN8"/>
<keyword evidence="4" id="KW-1185">Reference proteome</keyword>
<feature type="region of interest" description="Disordered" evidence="2">
    <location>
        <begin position="598"/>
        <end position="635"/>
    </location>
</feature>
<sequence length="635" mass="72447">MNRRPQSQPPQYQPPQQQHTATPPNISDQEEREESAFTLEQTLQWCDFDNRAACENIGKDVSNKNLSIAAILDPPRREGQAVRRVYNFDALDHSMGFDGVEITVPTPTENTELQDHIKWSLECNDDRIKSTEDMQLRIRSLEKELSDTREDIKDVYKRLSTQIERGFLYFREAMIKDTRTIKNLFHESYKQTQHINHVALSGMRLGLAATDEMAEIRPMCEDLLDAAADTYEVLQPMIRRFNEISPVPLFTSNGIPNPPPTTPQPQITNPTIPAIMYPQPPPVYNNTIPSNATTSNVTSNVIPTATNVSTPNNVNTVNNVVDLTQDQTPPGIEILKESGRLAQTKEVMESMINNSGLIYKKSNGEEQIVEFQLGTNHLMKTPDANPRQRQLSYDLDIAEKNNYKLKSKNIFDNRHRLTNTNLFEVISFVLKFEQQMCNKGASNSQYIEFFNELLISEAAINWKDSLKRSFAFYYNHRTSFILTMWNQQQHECAKAHFRTINLATDSTKSWALDFLKWYTILGDTNMTDDDLISTLHSVVPNNMQHHFGLEITCNRVAFEKRIRDLTIRQLPTSLRQPNSLLYQSTPILPVKKNKKFNKFGKGLQSNSKPNQNTTGASNQSAAGNSGAQPFRTQVN</sequence>
<feature type="region of interest" description="Disordered" evidence="2">
    <location>
        <begin position="1"/>
        <end position="34"/>
    </location>
</feature>
<feature type="compositionally biased region" description="Low complexity" evidence="2">
    <location>
        <begin position="14"/>
        <end position="24"/>
    </location>
</feature>
<evidence type="ECO:0000256" key="1">
    <source>
        <dbReference type="SAM" id="Coils"/>
    </source>
</evidence>
<organism evidence="3 4">
    <name type="scientific">Allacma fusca</name>
    <dbReference type="NCBI Taxonomy" id="39272"/>
    <lineage>
        <taxon>Eukaryota</taxon>
        <taxon>Metazoa</taxon>
        <taxon>Ecdysozoa</taxon>
        <taxon>Arthropoda</taxon>
        <taxon>Hexapoda</taxon>
        <taxon>Collembola</taxon>
        <taxon>Symphypleona</taxon>
        <taxon>Sminthuridae</taxon>
        <taxon>Allacma</taxon>
    </lineage>
</organism>
<feature type="compositionally biased region" description="Low complexity" evidence="2">
    <location>
        <begin position="615"/>
        <end position="628"/>
    </location>
</feature>
<proteinExistence type="predicted"/>
<name>A0A8J2JZN8_9HEXA</name>
<feature type="non-terminal residue" evidence="3">
    <location>
        <position position="635"/>
    </location>
</feature>
<reference evidence="3" key="1">
    <citation type="submission" date="2021-06" db="EMBL/GenBank/DDBJ databases">
        <authorList>
            <person name="Hodson N. C."/>
            <person name="Mongue J. A."/>
            <person name="Jaron S. K."/>
        </authorList>
    </citation>
    <scope>NUCLEOTIDE SEQUENCE</scope>
</reference>
<dbReference type="EMBL" id="CAJVCH010194246">
    <property type="protein sequence ID" value="CAG7730433.1"/>
    <property type="molecule type" value="Genomic_DNA"/>
</dbReference>
<gene>
    <name evidence="3" type="ORF">AFUS01_LOCUS19079</name>
</gene>
<evidence type="ECO:0000313" key="4">
    <source>
        <dbReference type="Proteomes" id="UP000708208"/>
    </source>
</evidence>
<evidence type="ECO:0000313" key="3">
    <source>
        <dbReference type="EMBL" id="CAG7730433.1"/>
    </source>
</evidence>
<comment type="caution">
    <text evidence="3">The sequence shown here is derived from an EMBL/GenBank/DDBJ whole genome shotgun (WGS) entry which is preliminary data.</text>
</comment>